<dbReference type="Pfam" id="PF04466">
    <property type="entry name" value="Terminase_3"/>
    <property type="match status" value="1"/>
</dbReference>
<reference evidence="3" key="1">
    <citation type="submission" date="2020-08" db="EMBL/GenBank/DDBJ databases">
        <title>Genome public.</title>
        <authorList>
            <person name="Liu C."/>
            <person name="Sun Q."/>
        </authorList>
    </citation>
    <scope>NUCLEOTIDE SEQUENCE</scope>
    <source>
        <strain evidence="3">NSJ-53</strain>
    </source>
</reference>
<feature type="domain" description="Phage terminase large subunit C-terminal" evidence="2">
    <location>
        <begin position="283"/>
        <end position="422"/>
    </location>
</feature>
<proteinExistence type="predicted"/>
<dbReference type="InterPro" id="IPR052380">
    <property type="entry name" value="Viral_DNA_packaging_terminase"/>
</dbReference>
<dbReference type="Gene3D" id="3.30.420.280">
    <property type="match status" value="1"/>
</dbReference>
<sequence length="432" mass="48565">MGWDGPGGKAGGREKLARELEAATGRVRWVEGFREVNASTKRYRVLMGSAGSGKSMNVAQDLIGKLSNPKFAGANLLVVRKLEEANRASTLPQLIQAAKAFYGSEWHRAWSVRREPLAMTCRVTGCQILFAGMNDLRQREKIKSVAFERGKLTFIWVEEATELSEADFDILDDRLRGVLPRGLYYQITLTFNPVSASHWLKSRFFDHPDPAALVHRSNYRDNPFMDAAYHRRMEMRKKRDPEGYRVYGLGEWGGTEKMVLPHYQVRAFDRDRERFDRVVLGQDFGFNHANAILEVGMKDGGVYVMRELVLRGLDTAAIIERATAAGVPKDLAMICDSAEPDRIASWRAAGFRARPVKKGAGSVLAQLDYLRGRELVIHPQCVHLIRELAGYVWKKDPLTGALLDEPAPAPDDAIAALRYAVDEVRRGPNFTF</sequence>
<evidence type="ECO:0000313" key="4">
    <source>
        <dbReference type="Proteomes" id="UP000623172"/>
    </source>
</evidence>
<keyword evidence="4" id="KW-1185">Reference proteome</keyword>
<dbReference type="EMBL" id="JACRSR010000001">
    <property type="protein sequence ID" value="MBC8530560.1"/>
    <property type="molecule type" value="Genomic_DNA"/>
</dbReference>
<dbReference type="InterPro" id="IPR006437">
    <property type="entry name" value="Phage_terminase_lsu"/>
</dbReference>
<feature type="domain" description="Phage terminase large subunit N-terminal" evidence="1">
    <location>
        <begin position="41"/>
        <end position="251"/>
    </location>
</feature>
<organism evidence="3 4">
    <name type="scientific">Gehongia tenuis</name>
    <dbReference type="NCBI Taxonomy" id="2763655"/>
    <lineage>
        <taxon>Bacteria</taxon>
        <taxon>Bacillati</taxon>
        <taxon>Bacillota</taxon>
        <taxon>Clostridia</taxon>
        <taxon>Christensenellales</taxon>
        <taxon>Christensenellaceae</taxon>
        <taxon>Gehongia</taxon>
    </lineage>
</organism>
<name>A0A926D1B6_9FIRM</name>
<gene>
    <name evidence="3" type="ORF">H8696_01695</name>
</gene>
<evidence type="ECO:0000259" key="2">
    <source>
        <dbReference type="Pfam" id="PF17288"/>
    </source>
</evidence>
<evidence type="ECO:0000259" key="1">
    <source>
        <dbReference type="Pfam" id="PF04466"/>
    </source>
</evidence>
<dbReference type="NCBIfam" id="TIGR01547">
    <property type="entry name" value="phage_term_2"/>
    <property type="match status" value="1"/>
</dbReference>
<dbReference type="InterPro" id="IPR027417">
    <property type="entry name" value="P-loop_NTPase"/>
</dbReference>
<dbReference type="AlphaFoldDB" id="A0A926D1B6"/>
<dbReference type="PANTHER" id="PTHR39184">
    <property type="match status" value="1"/>
</dbReference>
<accession>A0A926D1B6</accession>
<dbReference type="Pfam" id="PF17288">
    <property type="entry name" value="Terminase_3C"/>
    <property type="match status" value="1"/>
</dbReference>
<dbReference type="InterPro" id="IPR035412">
    <property type="entry name" value="Terminase_L_N"/>
</dbReference>
<comment type="caution">
    <text evidence="3">The sequence shown here is derived from an EMBL/GenBank/DDBJ whole genome shotgun (WGS) entry which is preliminary data.</text>
</comment>
<dbReference type="Gene3D" id="3.40.50.300">
    <property type="entry name" value="P-loop containing nucleotide triphosphate hydrolases"/>
    <property type="match status" value="1"/>
</dbReference>
<dbReference type="PANTHER" id="PTHR39184:SF1">
    <property type="entry name" value="PBSX PHAGE TERMINASE LARGE SUBUNIT"/>
    <property type="match status" value="1"/>
</dbReference>
<evidence type="ECO:0000313" key="3">
    <source>
        <dbReference type="EMBL" id="MBC8530560.1"/>
    </source>
</evidence>
<protein>
    <submittedName>
        <fullName evidence="3">PBSX family phage terminase large subunit</fullName>
    </submittedName>
</protein>
<dbReference type="InterPro" id="IPR035413">
    <property type="entry name" value="Terminase_L_C"/>
</dbReference>
<dbReference type="Proteomes" id="UP000623172">
    <property type="component" value="Unassembled WGS sequence"/>
</dbReference>